<sequence>MCHVTHSLGTAARYCSLGTTTADMTAPNLSPNIKLRPKSAQNNFSKKNSPLPPLRNPSLQYNIINAMKMVIELPLSLLRSTQIPSLRAPPRDRCSVFLDPEILKFSLFLILRHLLLRLFKL</sequence>
<organism evidence="1 2">
    <name type="scientific">Dendrobium nobile</name>
    <name type="common">Orchid</name>
    <dbReference type="NCBI Taxonomy" id="94219"/>
    <lineage>
        <taxon>Eukaryota</taxon>
        <taxon>Viridiplantae</taxon>
        <taxon>Streptophyta</taxon>
        <taxon>Embryophyta</taxon>
        <taxon>Tracheophyta</taxon>
        <taxon>Spermatophyta</taxon>
        <taxon>Magnoliopsida</taxon>
        <taxon>Liliopsida</taxon>
        <taxon>Asparagales</taxon>
        <taxon>Orchidaceae</taxon>
        <taxon>Epidendroideae</taxon>
        <taxon>Malaxideae</taxon>
        <taxon>Dendrobiinae</taxon>
        <taxon>Dendrobium</taxon>
    </lineage>
</organism>
<evidence type="ECO:0000313" key="1">
    <source>
        <dbReference type="EMBL" id="KAI0529547.1"/>
    </source>
</evidence>
<keyword evidence="2" id="KW-1185">Reference proteome</keyword>
<protein>
    <submittedName>
        <fullName evidence="1">Uncharacterized protein</fullName>
    </submittedName>
</protein>
<proteinExistence type="predicted"/>
<comment type="caution">
    <text evidence="1">The sequence shown here is derived from an EMBL/GenBank/DDBJ whole genome shotgun (WGS) entry which is preliminary data.</text>
</comment>
<dbReference type="OrthoDB" id="10588175at2759"/>
<evidence type="ECO:0000313" key="2">
    <source>
        <dbReference type="Proteomes" id="UP000829196"/>
    </source>
</evidence>
<dbReference type="AlphaFoldDB" id="A0A8T3C9B3"/>
<reference evidence="1" key="1">
    <citation type="journal article" date="2022" name="Front. Genet.">
        <title>Chromosome-Scale Assembly of the Dendrobium nobile Genome Provides Insights Into the Molecular Mechanism of the Biosynthesis of the Medicinal Active Ingredient of Dendrobium.</title>
        <authorList>
            <person name="Xu Q."/>
            <person name="Niu S.-C."/>
            <person name="Li K.-L."/>
            <person name="Zheng P.-J."/>
            <person name="Zhang X.-J."/>
            <person name="Jia Y."/>
            <person name="Liu Y."/>
            <person name="Niu Y.-X."/>
            <person name="Yu L.-H."/>
            <person name="Chen D.-F."/>
            <person name="Zhang G.-Q."/>
        </authorList>
    </citation>
    <scope>NUCLEOTIDE SEQUENCE</scope>
    <source>
        <tissue evidence="1">Leaf</tissue>
    </source>
</reference>
<name>A0A8T3C9B3_DENNO</name>
<dbReference type="EMBL" id="JAGYWB010000002">
    <property type="protein sequence ID" value="KAI0529547.1"/>
    <property type="molecule type" value="Genomic_DNA"/>
</dbReference>
<dbReference type="Proteomes" id="UP000829196">
    <property type="component" value="Unassembled WGS sequence"/>
</dbReference>
<gene>
    <name evidence="1" type="ORF">KFK09_002099</name>
</gene>
<accession>A0A8T3C9B3</accession>